<sequence>MFDFWGTYAILPIRKCLNKCPQHIDIPKVLEIIVEELEIDIEQRTARAKEIFRQT</sequence>
<proteinExistence type="predicted"/>
<evidence type="ECO:0000313" key="2">
    <source>
        <dbReference type="Proteomes" id="UP001060368"/>
    </source>
</evidence>
<name>A0A9E7THI8_9EURY</name>
<keyword evidence="2" id="KW-1185">Reference proteome</keyword>
<dbReference type="EMBL" id="CP096115">
    <property type="protein sequence ID" value="UUX93012.1"/>
    <property type="molecule type" value="Genomic_DNA"/>
</dbReference>
<evidence type="ECO:0000313" key="1">
    <source>
        <dbReference type="EMBL" id="UUX93012.1"/>
    </source>
</evidence>
<dbReference type="RefSeq" id="WP_257743152.1">
    <property type="nucleotide sequence ID" value="NZ_CP096115.1"/>
</dbReference>
<organism evidence="1 2">
    <name type="scientific">Methanoplanus endosymbiosus</name>
    <dbReference type="NCBI Taxonomy" id="33865"/>
    <lineage>
        <taxon>Archaea</taxon>
        <taxon>Methanobacteriati</taxon>
        <taxon>Methanobacteriota</taxon>
        <taxon>Stenosarchaea group</taxon>
        <taxon>Methanomicrobia</taxon>
        <taxon>Methanomicrobiales</taxon>
        <taxon>Methanomicrobiaceae</taxon>
        <taxon>Methanoplanus</taxon>
    </lineage>
</organism>
<gene>
    <name evidence="1" type="ORF">L6E24_02475</name>
</gene>
<accession>A0A9E7THI8</accession>
<dbReference type="GeneID" id="74306524"/>
<reference evidence="1" key="1">
    <citation type="submission" date="2022-04" db="EMBL/GenBank/DDBJ databases">
        <title>Complete genome of Methanoplanus endosymbiosus DSM 3599.</title>
        <authorList>
            <person name="Chen S.-C."/>
            <person name="You Y.-T."/>
            <person name="Zhou Y.-Z."/>
            <person name="Lai M.-C."/>
        </authorList>
    </citation>
    <scope>NUCLEOTIDE SEQUENCE</scope>
    <source>
        <strain evidence="1">DSM 3599</strain>
    </source>
</reference>
<protein>
    <submittedName>
        <fullName evidence="1">Uncharacterized protein</fullName>
    </submittedName>
</protein>
<dbReference type="Proteomes" id="UP001060368">
    <property type="component" value="Chromosome"/>
</dbReference>
<dbReference type="KEGG" id="mend:L6E24_02475"/>
<dbReference type="AlphaFoldDB" id="A0A9E7THI8"/>